<dbReference type="InterPro" id="IPR016084">
    <property type="entry name" value="Haem_Oase-like_multi-hlx"/>
</dbReference>
<dbReference type="CDD" id="cd19165">
    <property type="entry name" value="HemeO"/>
    <property type="match status" value="1"/>
</dbReference>
<keyword evidence="1" id="KW-1133">Transmembrane helix</keyword>
<dbReference type="Pfam" id="PF01126">
    <property type="entry name" value="Heme_oxygenase"/>
    <property type="match status" value="1"/>
</dbReference>
<organism evidence="2">
    <name type="scientific">Haptolina ericina</name>
    <dbReference type="NCBI Taxonomy" id="156174"/>
    <lineage>
        <taxon>Eukaryota</taxon>
        <taxon>Haptista</taxon>
        <taxon>Haptophyta</taxon>
        <taxon>Prymnesiophyceae</taxon>
        <taxon>Prymnesiales</taxon>
        <taxon>Prymnesiaceae</taxon>
        <taxon>Haptolina</taxon>
    </lineage>
</organism>
<evidence type="ECO:0000256" key="1">
    <source>
        <dbReference type="SAM" id="Phobius"/>
    </source>
</evidence>
<dbReference type="AlphaFoldDB" id="A0A7S3AKX6"/>
<keyword evidence="1" id="KW-0812">Transmembrane</keyword>
<dbReference type="EMBL" id="HBHX01015652">
    <property type="protein sequence ID" value="CAE0108111.1"/>
    <property type="molecule type" value="Transcribed_RNA"/>
</dbReference>
<feature type="transmembrane region" description="Helical" evidence="1">
    <location>
        <begin position="225"/>
        <end position="246"/>
    </location>
</feature>
<proteinExistence type="predicted"/>
<gene>
    <name evidence="2" type="ORF">HERI1096_LOCUS8771</name>
</gene>
<sequence length="255" mass="28120">MMDQTDTPAATTIDAKAVGAVGPPLYGRLMKAIATGHTFGNRVRMIKLPLIFTDPQLYAAAIGQFFWLTETLEIALARYADHPMIQRIQDLGLVVTPGFAADLKQMHGANWRDKVERDRTSATSAYCEIISCASPVELVAAAFILYGALVVGGGKQTQAKVRKVLPQYDHNLFDVADDIKVARQRFKSTFTAIGREWPEHFQTLECEAARFMALNNTVVLSIRCWGRRATTVTVGVFAASLALVLARRWTKGTMV</sequence>
<reference evidence="2" key="1">
    <citation type="submission" date="2021-01" db="EMBL/GenBank/DDBJ databases">
        <authorList>
            <person name="Corre E."/>
            <person name="Pelletier E."/>
            <person name="Niang G."/>
            <person name="Scheremetjew M."/>
            <person name="Finn R."/>
            <person name="Kale V."/>
            <person name="Holt S."/>
            <person name="Cochrane G."/>
            <person name="Meng A."/>
            <person name="Brown T."/>
            <person name="Cohen L."/>
        </authorList>
    </citation>
    <scope>NUCLEOTIDE SEQUENCE</scope>
    <source>
        <strain evidence="2">CCMP281</strain>
    </source>
</reference>
<dbReference type="SUPFAM" id="SSF48613">
    <property type="entry name" value="Heme oxygenase-like"/>
    <property type="match status" value="1"/>
</dbReference>
<protein>
    <recommendedName>
        <fullName evidence="3">Heme oxygenase</fullName>
    </recommendedName>
</protein>
<dbReference type="InterPro" id="IPR016053">
    <property type="entry name" value="Haem_Oase-like"/>
</dbReference>
<dbReference type="InterPro" id="IPR002051">
    <property type="entry name" value="Haem_Oase"/>
</dbReference>
<dbReference type="Gene3D" id="1.20.910.10">
    <property type="entry name" value="Heme oxygenase-like"/>
    <property type="match status" value="1"/>
</dbReference>
<name>A0A7S3AKX6_9EUKA</name>
<keyword evidence="1" id="KW-0472">Membrane</keyword>
<dbReference type="GO" id="GO:0006788">
    <property type="term" value="P:heme oxidation"/>
    <property type="evidence" value="ECO:0007669"/>
    <property type="project" value="InterPro"/>
</dbReference>
<accession>A0A7S3AKX6</accession>
<dbReference type="GO" id="GO:0004392">
    <property type="term" value="F:heme oxygenase (decyclizing) activity"/>
    <property type="evidence" value="ECO:0007669"/>
    <property type="project" value="InterPro"/>
</dbReference>
<evidence type="ECO:0000313" key="2">
    <source>
        <dbReference type="EMBL" id="CAE0108111.1"/>
    </source>
</evidence>
<evidence type="ECO:0008006" key="3">
    <source>
        <dbReference type="Google" id="ProtNLM"/>
    </source>
</evidence>